<dbReference type="RefSeq" id="XP_009517431.1">
    <property type="nucleotide sequence ID" value="XM_009519136.1"/>
</dbReference>
<dbReference type="GO" id="GO:0030692">
    <property type="term" value="C:Noc4p-Nop14p complex"/>
    <property type="evidence" value="ECO:0007669"/>
    <property type="project" value="TreeGrafter"/>
</dbReference>
<proteinExistence type="inferred from homology"/>
<dbReference type="GO" id="GO:0032040">
    <property type="term" value="C:small-subunit processome"/>
    <property type="evidence" value="ECO:0007669"/>
    <property type="project" value="TreeGrafter"/>
</dbReference>
<dbReference type="STRING" id="1094619.G4YJP4"/>
<keyword evidence="2" id="KW-1133">Transmembrane helix</keyword>
<feature type="non-terminal residue" evidence="4">
    <location>
        <position position="1"/>
    </location>
</feature>
<dbReference type="PANTHER" id="PTHR12455:SF0">
    <property type="entry name" value="NUCLEOLAR COMPLEX PROTEIN 4 HOMOLOG"/>
    <property type="match status" value="1"/>
</dbReference>
<evidence type="ECO:0000256" key="1">
    <source>
        <dbReference type="ARBA" id="ARBA00007797"/>
    </source>
</evidence>
<dbReference type="InParanoid" id="G4YJP4"/>
<feature type="transmembrane region" description="Helical" evidence="2">
    <location>
        <begin position="117"/>
        <end position="134"/>
    </location>
</feature>
<feature type="transmembrane region" description="Helical" evidence="2">
    <location>
        <begin position="39"/>
        <end position="60"/>
    </location>
</feature>
<sequence>WIAVLRHKLPQTSYKKVLVQLPDGIMPHLTKTRCCSPTSLYQVSIGAVTSLLALNSLFILTTSTRPTSTTSCMRCWTTTLYSAKQRGRFFGLLNLFLSPTHLPAYTVAAFAKRLSRSALMVEPGAILFIIPMVYKLNLRHMECL</sequence>
<accession>G4YJP4</accession>
<dbReference type="PANTHER" id="PTHR12455">
    <property type="entry name" value="NUCLEOLAR COMPLEX PROTEIN 4"/>
    <property type="match status" value="1"/>
</dbReference>
<comment type="similarity">
    <text evidence="1">Belongs to the CBF/MAK21 family.</text>
</comment>
<name>G4YJP4_PHYSP</name>
<protein>
    <recommendedName>
        <fullName evidence="3">CCAAT-binding factor domain-containing protein</fullName>
    </recommendedName>
</protein>
<keyword evidence="2" id="KW-0812">Transmembrane</keyword>
<dbReference type="InterPro" id="IPR005612">
    <property type="entry name" value="CCAAT-binding_factor"/>
</dbReference>
<evidence type="ECO:0000256" key="2">
    <source>
        <dbReference type="SAM" id="Phobius"/>
    </source>
</evidence>
<dbReference type="GO" id="GO:0042254">
    <property type="term" value="P:ribosome biogenesis"/>
    <property type="evidence" value="ECO:0007669"/>
    <property type="project" value="InterPro"/>
</dbReference>
<dbReference type="Proteomes" id="UP000002640">
    <property type="component" value="Unassembled WGS sequence"/>
</dbReference>
<keyword evidence="2" id="KW-0472">Membrane</keyword>
<keyword evidence="5" id="KW-1185">Reference proteome</keyword>
<dbReference type="Pfam" id="PF03914">
    <property type="entry name" value="CBF"/>
    <property type="match status" value="1"/>
</dbReference>
<dbReference type="InterPro" id="IPR027193">
    <property type="entry name" value="Noc4"/>
</dbReference>
<feature type="domain" description="CCAAT-binding factor" evidence="3">
    <location>
        <begin position="50"/>
        <end position="141"/>
    </location>
</feature>
<feature type="transmembrane region" description="Helical" evidence="2">
    <location>
        <begin position="89"/>
        <end position="111"/>
    </location>
</feature>
<evidence type="ECO:0000313" key="4">
    <source>
        <dbReference type="EMBL" id="EGZ30156.1"/>
    </source>
</evidence>
<dbReference type="EMBL" id="JH159151">
    <property type="protein sequence ID" value="EGZ30156.1"/>
    <property type="molecule type" value="Genomic_DNA"/>
</dbReference>
<dbReference type="AlphaFoldDB" id="G4YJP4"/>
<dbReference type="SMR" id="G4YJP4"/>
<organism evidence="4 5">
    <name type="scientific">Phytophthora sojae (strain P6497)</name>
    <name type="common">Soybean stem and root rot agent</name>
    <name type="synonym">Phytophthora megasperma f. sp. glycines</name>
    <dbReference type="NCBI Taxonomy" id="1094619"/>
    <lineage>
        <taxon>Eukaryota</taxon>
        <taxon>Sar</taxon>
        <taxon>Stramenopiles</taxon>
        <taxon>Oomycota</taxon>
        <taxon>Peronosporomycetes</taxon>
        <taxon>Peronosporales</taxon>
        <taxon>Peronosporaceae</taxon>
        <taxon>Phytophthora</taxon>
    </lineage>
</organism>
<evidence type="ECO:0000259" key="3">
    <source>
        <dbReference type="Pfam" id="PF03914"/>
    </source>
</evidence>
<dbReference type="KEGG" id="psoj:PHYSODRAFT_476744"/>
<evidence type="ECO:0000313" key="5">
    <source>
        <dbReference type="Proteomes" id="UP000002640"/>
    </source>
</evidence>
<gene>
    <name evidence="4" type="ORF">PHYSODRAFT_476744</name>
</gene>
<reference evidence="4 5" key="1">
    <citation type="journal article" date="2006" name="Science">
        <title>Phytophthora genome sequences uncover evolutionary origins and mechanisms of pathogenesis.</title>
        <authorList>
            <person name="Tyler B.M."/>
            <person name="Tripathy S."/>
            <person name="Zhang X."/>
            <person name="Dehal P."/>
            <person name="Jiang R.H."/>
            <person name="Aerts A."/>
            <person name="Arredondo F.D."/>
            <person name="Baxter L."/>
            <person name="Bensasson D."/>
            <person name="Beynon J.L."/>
            <person name="Chapman J."/>
            <person name="Damasceno C.M."/>
            <person name="Dorrance A.E."/>
            <person name="Dou D."/>
            <person name="Dickerman A.W."/>
            <person name="Dubchak I.L."/>
            <person name="Garbelotto M."/>
            <person name="Gijzen M."/>
            <person name="Gordon S.G."/>
            <person name="Govers F."/>
            <person name="Grunwald N.J."/>
            <person name="Huang W."/>
            <person name="Ivors K.L."/>
            <person name="Jones R.W."/>
            <person name="Kamoun S."/>
            <person name="Krampis K."/>
            <person name="Lamour K.H."/>
            <person name="Lee M.K."/>
            <person name="McDonald W.H."/>
            <person name="Medina M."/>
            <person name="Meijer H.J."/>
            <person name="Nordberg E.K."/>
            <person name="Maclean D.J."/>
            <person name="Ospina-Giraldo M.D."/>
            <person name="Morris P.F."/>
            <person name="Phuntumart V."/>
            <person name="Putnam N.H."/>
            <person name="Rash S."/>
            <person name="Rose J.K."/>
            <person name="Sakihama Y."/>
            <person name="Salamov A.A."/>
            <person name="Savidor A."/>
            <person name="Scheuring C.F."/>
            <person name="Smith B.M."/>
            <person name="Sobral B.W."/>
            <person name="Terry A."/>
            <person name="Torto-Alalibo T.A."/>
            <person name="Win J."/>
            <person name="Xu Z."/>
            <person name="Zhang H."/>
            <person name="Grigoriev I.V."/>
            <person name="Rokhsar D.S."/>
            <person name="Boore J.L."/>
        </authorList>
    </citation>
    <scope>NUCLEOTIDE SEQUENCE [LARGE SCALE GENOMIC DNA]</scope>
    <source>
        <strain evidence="4 5">P6497</strain>
    </source>
</reference>
<dbReference type="GeneID" id="20654788"/>